<dbReference type="GeneID" id="11505715"/>
<sequence length="110" mass="12150">MRELAARCDASAASASRAGDGGPRRLVIFDTPKPSYCVSGLERETGKSLSVRTSQKLLARTTEEGSRTLYYHGFPACHVTNDWGRRIQKKFFDDLLSTLEEIQPGISSNI</sequence>
<dbReference type="AlphaFoldDB" id="G2Q671"/>
<organism evidence="2 3">
    <name type="scientific">Thermothelomyces thermophilus (strain ATCC 42464 / BCRC 31852 / DSM 1799)</name>
    <name type="common">Sporotrichum thermophile</name>
    <dbReference type="NCBI Taxonomy" id="573729"/>
    <lineage>
        <taxon>Eukaryota</taxon>
        <taxon>Fungi</taxon>
        <taxon>Dikarya</taxon>
        <taxon>Ascomycota</taxon>
        <taxon>Pezizomycotina</taxon>
        <taxon>Sordariomycetes</taxon>
        <taxon>Sordariomycetidae</taxon>
        <taxon>Sordariales</taxon>
        <taxon>Chaetomiaceae</taxon>
        <taxon>Thermothelomyces</taxon>
    </lineage>
</organism>
<name>G2Q671_THET4</name>
<evidence type="ECO:0000256" key="1">
    <source>
        <dbReference type="SAM" id="MobiDB-lite"/>
    </source>
</evidence>
<reference evidence="2 3" key="1">
    <citation type="journal article" date="2011" name="Nat. Biotechnol.">
        <title>Comparative genomic analysis of the thermophilic biomass-degrading fungi Myceliophthora thermophila and Thielavia terrestris.</title>
        <authorList>
            <person name="Berka R.M."/>
            <person name="Grigoriev I.V."/>
            <person name="Otillar R."/>
            <person name="Salamov A."/>
            <person name="Grimwood J."/>
            <person name="Reid I."/>
            <person name="Ishmael N."/>
            <person name="John T."/>
            <person name="Darmond C."/>
            <person name="Moisan M.-C."/>
            <person name="Henrissat B."/>
            <person name="Coutinho P.M."/>
            <person name="Lombard V."/>
            <person name="Natvig D.O."/>
            <person name="Lindquist E."/>
            <person name="Schmutz J."/>
            <person name="Lucas S."/>
            <person name="Harris P."/>
            <person name="Powlowski J."/>
            <person name="Bellemare A."/>
            <person name="Taylor D."/>
            <person name="Butler G."/>
            <person name="de Vries R.P."/>
            <person name="Allijn I.E."/>
            <person name="van den Brink J."/>
            <person name="Ushinsky S."/>
            <person name="Storms R."/>
            <person name="Powell A.J."/>
            <person name="Paulsen I.T."/>
            <person name="Elbourne L.D.H."/>
            <person name="Baker S.E."/>
            <person name="Magnuson J."/>
            <person name="LaBoissiere S."/>
            <person name="Clutterbuck A.J."/>
            <person name="Martinez D."/>
            <person name="Wogulis M."/>
            <person name="de Leon A.L."/>
            <person name="Rey M.W."/>
            <person name="Tsang A."/>
        </authorList>
    </citation>
    <scope>NUCLEOTIDE SEQUENCE [LARGE SCALE GENOMIC DNA]</scope>
    <source>
        <strain evidence="3">ATCC 42464 / BCRC 31852 / DSM 1799</strain>
    </source>
</reference>
<dbReference type="HOGENOM" id="CLU_2172811_0_0_1"/>
<dbReference type="InParanoid" id="G2Q671"/>
<protein>
    <submittedName>
        <fullName evidence="2">Uncharacterized protein</fullName>
    </submittedName>
</protein>
<evidence type="ECO:0000313" key="2">
    <source>
        <dbReference type="EMBL" id="AEO55550.1"/>
    </source>
</evidence>
<dbReference type="VEuPathDB" id="FungiDB:MYCTH_2124493"/>
<feature type="region of interest" description="Disordered" evidence="1">
    <location>
        <begin position="1"/>
        <end position="25"/>
    </location>
</feature>
<keyword evidence="3" id="KW-1185">Reference proteome</keyword>
<evidence type="ECO:0000313" key="3">
    <source>
        <dbReference type="Proteomes" id="UP000007322"/>
    </source>
</evidence>
<dbReference type="EMBL" id="CP003002">
    <property type="protein sequence ID" value="AEO55550.1"/>
    <property type="molecule type" value="Genomic_DNA"/>
</dbReference>
<gene>
    <name evidence="2" type="ORF">MYCTH_2124493</name>
</gene>
<dbReference type="OrthoDB" id="542013at2759"/>
<dbReference type="Proteomes" id="UP000007322">
    <property type="component" value="Chromosome 1"/>
</dbReference>
<dbReference type="RefSeq" id="XP_003660795.1">
    <property type="nucleotide sequence ID" value="XM_003660747.1"/>
</dbReference>
<proteinExistence type="predicted"/>
<dbReference type="KEGG" id="mtm:MYCTH_2124493"/>
<accession>G2Q671</accession>
<feature type="compositionally biased region" description="Low complexity" evidence="1">
    <location>
        <begin position="7"/>
        <end position="18"/>
    </location>
</feature>